<sequence length="219" mass="23633">MAWLERHEPWIDWRSKTLCATHFAPSGALVSHELTPARKQKRFWCGHMAESALVLDIGMSELVSNEVAIVHERGSQDVRGAARYPRSGADLVSDPLLRRASVTSMMLDDVSNVTSSEVPQDCCEQLYTLVNGVAGEIVGDISLGSLPAVNALLELDEISIAGFGEALKGGGGGLAELVVIRLEEELNSSSDVDEAALEDTKKALSAMMKVLRCWKRGLG</sequence>
<dbReference type="VEuPathDB" id="FungiDB:PC110_g22960"/>
<dbReference type="EMBL" id="RCMG01001686">
    <property type="protein sequence ID" value="KAG2821940.1"/>
    <property type="molecule type" value="Genomic_DNA"/>
</dbReference>
<dbReference type="EMBL" id="RCMK01000991">
    <property type="protein sequence ID" value="KAG2905398.1"/>
    <property type="molecule type" value="Genomic_DNA"/>
</dbReference>
<dbReference type="Proteomes" id="UP000736787">
    <property type="component" value="Unassembled WGS sequence"/>
</dbReference>
<organism evidence="2 3">
    <name type="scientific">Phytophthora cactorum</name>
    <dbReference type="NCBI Taxonomy" id="29920"/>
    <lineage>
        <taxon>Eukaryota</taxon>
        <taxon>Sar</taxon>
        <taxon>Stramenopiles</taxon>
        <taxon>Oomycota</taxon>
        <taxon>Peronosporomycetes</taxon>
        <taxon>Peronosporales</taxon>
        <taxon>Peronosporaceae</taxon>
        <taxon>Phytophthora</taxon>
    </lineage>
</organism>
<comment type="caution">
    <text evidence="2">The sequence shown here is derived from an EMBL/GenBank/DDBJ whole genome shotgun (WGS) entry which is preliminary data.</text>
</comment>
<name>A0A8T1BN81_9STRA</name>
<evidence type="ECO:0000313" key="2">
    <source>
        <dbReference type="EMBL" id="KAG2905398.1"/>
    </source>
</evidence>
<gene>
    <name evidence="1" type="ORF">PC113_g22401</name>
    <name evidence="2" type="ORF">PC117_g20763</name>
</gene>
<protein>
    <submittedName>
        <fullName evidence="2">Uncharacterized protein</fullName>
    </submittedName>
</protein>
<dbReference type="AlphaFoldDB" id="A0A8T1BN81"/>
<reference evidence="2" key="1">
    <citation type="submission" date="2018-10" db="EMBL/GenBank/DDBJ databases">
        <title>Effector identification in a new, highly contiguous assembly of the strawberry crown rot pathogen Phytophthora cactorum.</title>
        <authorList>
            <person name="Armitage A.D."/>
            <person name="Nellist C.F."/>
            <person name="Bates H."/>
            <person name="Vickerstaff R.J."/>
            <person name="Harrison R.J."/>
        </authorList>
    </citation>
    <scope>NUCLEOTIDE SEQUENCE</scope>
    <source>
        <strain evidence="1">15-7</strain>
        <strain evidence="2">4040</strain>
    </source>
</reference>
<accession>A0A8T1BN81</accession>
<proteinExistence type="predicted"/>
<evidence type="ECO:0000313" key="3">
    <source>
        <dbReference type="Proteomes" id="UP000736787"/>
    </source>
</evidence>
<evidence type="ECO:0000313" key="1">
    <source>
        <dbReference type="EMBL" id="KAG2821940.1"/>
    </source>
</evidence>
<dbReference type="Proteomes" id="UP000735874">
    <property type="component" value="Unassembled WGS sequence"/>
</dbReference>